<gene>
    <name evidence="1" type="ORF">GARC_1319</name>
</gene>
<dbReference type="Proteomes" id="UP000006327">
    <property type="component" value="Unassembled WGS sequence"/>
</dbReference>
<reference evidence="1 2" key="1">
    <citation type="journal article" date="2017" name="Antonie Van Leeuwenhoek">
        <title>Rhizobium rhizosphaerae sp. nov., a novel species isolated from rice rhizosphere.</title>
        <authorList>
            <person name="Zhao J.J."/>
            <person name="Zhang J."/>
            <person name="Zhang R.J."/>
            <person name="Zhang C.W."/>
            <person name="Yin H.Q."/>
            <person name="Zhang X.X."/>
        </authorList>
    </citation>
    <scope>NUCLEOTIDE SEQUENCE [LARGE SCALE GENOMIC DNA]</scope>
    <source>
        <strain evidence="1 2">BSs20135</strain>
    </source>
</reference>
<name>K6Z4H1_9ALTE</name>
<evidence type="ECO:0000313" key="1">
    <source>
        <dbReference type="EMBL" id="GAC18295.1"/>
    </source>
</evidence>
<sequence>MDAGERSECFISEAHSFKSALTYGINLAPSPFLNTKKGEPKLTFSNSNKTL</sequence>
<organism evidence="1 2">
    <name type="scientific">Paraglaciecola arctica BSs20135</name>
    <dbReference type="NCBI Taxonomy" id="493475"/>
    <lineage>
        <taxon>Bacteria</taxon>
        <taxon>Pseudomonadati</taxon>
        <taxon>Pseudomonadota</taxon>
        <taxon>Gammaproteobacteria</taxon>
        <taxon>Alteromonadales</taxon>
        <taxon>Alteromonadaceae</taxon>
        <taxon>Paraglaciecola</taxon>
    </lineage>
</organism>
<dbReference type="EMBL" id="BAEO01000015">
    <property type="protein sequence ID" value="GAC18295.1"/>
    <property type="molecule type" value="Genomic_DNA"/>
</dbReference>
<accession>K6Z4H1</accession>
<proteinExistence type="predicted"/>
<comment type="caution">
    <text evidence="1">The sequence shown here is derived from an EMBL/GenBank/DDBJ whole genome shotgun (WGS) entry which is preliminary data.</text>
</comment>
<keyword evidence="2" id="KW-1185">Reference proteome</keyword>
<evidence type="ECO:0000313" key="2">
    <source>
        <dbReference type="Proteomes" id="UP000006327"/>
    </source>
</evidence>
<protein>
    <submittedName>
        <fullName evidence="1">Uncharacterized protein</fullName>
    </submittedName>
</protein>
<dbReference type="AlphaFoldDB" id="K6Z4H1"/>